<dbReference type="InterPro" id="IPR008334">
    <property type="entry name" value="5'-Nucleotdase_C"/>
</dbReference>
<evidence type="ECO:0000313" key="5">
    <source>
        <dbReference type="EMBL" id="MBO0936582.1"/>
    </source>
</evidence>
<feature type="domain" description="5'-Nucleotidase C-terminal" evidence="4">
    <location>
        <begin position="352"/>
        <end position="484"/>
    </location>
</feature>
<reference evidence="5" key="1">
    <citation type="submission" date="2021-03" db="EMBL/GenBank/DDBJ databases">
        <title>Fibrella sp. HMF5335 genome sequencing and assembly.</title>
        <authorList>
            <person name="Kang H."/>
            <person name="Kim H."/>
            <person name="Bae S."/>
            <person name="Joh K."/>
        </authorList>
    </citation>
    <scope>NUCLEOTIDE SEQUENCE</scope>
    <source>
        <strain evidence="5">HMF5335</strain>
    </source>
</reference>
<dbReference type="Gene3D" id="3.90.780.10">
    <property type="entry name" value="5'-Nucleotidase, C-terminal domain"/>
    <property type="match status" value="1"/>
</dbReference>
<dbReference type="GO" id="GO:0009166">
    <property type="term" value="P:nucleotide catabolic process"/>
    <property type="evidence" value="ECO:0007669"/>
    <property type="project" value="InterPro"/>
</dbReference>
<keyword evidence="6" id="KW-1185">Reference proteome</keyword>
<evidence type="ECO:0000313" key="6">
    <source>
        <dbReference type="Proteomes" id="UP000664034"/>
    </source>
</evidence>
<dbReference type="GO" id="GO:0030288">
    <property type="term" value="C:outer membrane-bounded periplasmic space"/>
    <property type="evidence" value="ECO:0007669"/>
    <property type="project" value="TreeGrafter"/>
</dbReference>
<dbReference type="EMBL" id="JAFMYV010000003">
    <property type="protein sequence ID" value="MBO0936582.1"/>
    <property type="molecule type" value="Genomic_DNA"/>
</dbReference>
<dbReference type="Proteomes" id="UP000664034">
    <property type="component" value="Unassembled WGS sequence"/>
</dbReference>
<organism evidence="5 6">
    <name type="scientific">Fibrella rubiginis</name>
    <dbReference type="NCBI Taxonomy" id="2817060"/>
    <lineage>
        <taxon>Bacteria</taxon>
        <taxon>Pseudomonadati</taxon>
        <taxon>Bacteroidota</taxon>
        <taxon>Cytophagia</taxon>
        <taxon>Cytophagales</taxon>
        <taxon>Spirosomataceae</taxon>
        <taxon>Fibrella</taxon>
    </lineage>
</organism>
<dbReference type="GO" id="GO:0016787">
    <property type="term" value="F:hydrolase activity"/>
    <property type="evidence" value="ECO:0007669"/>
    <property type="project" value="UniProtKB-KW"/>
</dbReference>
<dbReference type="Pfam" id="PF02872">
    <property type="entry name" value="5_nucleotid_C"/>
    <property type="match status" value="1"/>
</dbReference>
<evidence type="ECO:0000256" key="1">
    <source>
        <dbReference type="ARBA" id="ARBA00022729"/>
    </source>
</evidence>
<dbReference type="InterPro" id="IPR006311">
    <property type="entry name" value="TAT_signal"/>
</dbReference>
<gene>
    <name evidence="5" type="ORF">J2I47_08510</name>
</gene>
<dbReference type="Gene3D" id="3.60.21.10">
    <property type="match status" value="1"/>
</dbReference>
<dbReference type="PANTHER" id="PTHR11575:SF24">
    <property type="entry name" value="5'-NUCLEOTIDASE"/>
    <property type="match status" value="1"/>
</dbReference>
<keyword evidence="2" id="KW-0547">Nucleotide-binding</keyword>
<evidence type="ECO:0000256" key="2">
    <source>
        <dbReference type="RuleBase" id="RU362119"/>
    </source>
</evidence>
<dbReference type="GO" id="GO:0000166">
    <property type="term" value="F:nucleotide binding"/>
    <property type="evidence" value="ECO:0007669"/>
    <property type="project" value="UniProtKB-KW"/>
</dbReference>
<dbReference type="InterPro" id="IPR006179">
    <property type="entry name" value="5_nucleotidase/apyrase"/>
</dbReference>
<keyword evidence="2" id="KW-0378">Hydrolase</keyword>
<dbReference type="PRINTS" id="PR01607">
    <property type="entry name" value="APYRASEFAMLY"/>
</dbReference>
<comment type="similarity">
    <text evidence="2">Belongs to the 5'-nucleotidase family.</text>
</comment>
<dbReference type="PANTHER" id="PTHR11575">
    <property type="entry name" value="5'-NUCLEOTIDASE-RELATED"/>
    <property type="match status" value="1"/>
</dbReference>
<evidence type="ECO:0000259" key="4">
    <source>
        <dbReference type="Pfam" id="PF02872"/>
    </source>
</evidence>
<accession>A0A939GCJ6</accession>
<dbReference type="InterPro" id="IPR004843">
    <property type="entry name" value="Calcineurin-like_PHP"/>
</dbReference>
<protein>
    <submittedName>
        <fullName evidence="5">5'-nucleotidase C-terminal domain-containing protein</fullName>
    </submittedName>
</protein>
<dbReference type="Pfam" id="PF00149">
    <property type="entry name" value="Metallophos"/>
    <property type="match status" value="1"/>
</dbReference>
<dbReference type="SUPFAM" id="SSF56300">
    <property type="entry name" value="Metallo-dependent phosphatases"/>
    <property type="match status" value="1"/>
</dbReference>
<dbReference type="PROSITE" id="PS51318">
    <property type="entry name" value="TAT"/>
    <property type="match status" value="1"/>
</dbReference>
<proteinExistence type="inferred from homology"/>
<feature type="domain" description="Calcineurin-like phosphoesterase" evidence="3">
    <location>
        <begin position="45"/>
        <end position="267"/>
    </location>
</feature>
<evidence type="ECO:0000259" key="3">
    <source>
        <dbReference type="Pfam" id="PF00149"/>
    </source>
</evidence>
<dbReference type="InterPro" id="IPR036907">
    <property type="entry name" value="5'-Nucleotdase_C_sf"/>
</dbReference>
<dbReference type="SUPFAM" id="SSF55816">
    <property type="entry name" value="5'-nucleotidase (syn. UDP-sugar hydrolase), C-terminal domain"/>
    <property type="match status" value="1"/>
</dbReference>
<keyword evidence="1" id="KW-0732">Signal</keyword>
<comment type="caution">
    <text evidence="5">The sequence shown here is derived from an EMBL/GenBank/DDBJ whole genome shotgun (WGS) entry which is preliminary data.</text>
</comment>
<dbReference type="AlphaFoldDB" id="A0A939GCJ6"/>
<sequence length="556" mass="61594">MPSRRTFLQTGLLAGASATVPVATVAQPVKLGPTLDGTPGSGTITLLQTTDVHCQLHAHDELFWENDQLTFRKAGGYAHLATAINSIRRQNPANTLLIDTGDMFQGSMLSVKTKGEAFVPLLNALNYDLFLPGNWEVVYQKKAMQHLLGGLQSPKVCTNMHHDKGEGVKGELIFQPYQILNRLGIKIGFLGYTDPLVPIRQSPLYSKGIVYTKPEESIKYWVDVLRNQEQCAVVIVLAHLGLSQQIALANHPDTEGVDYIFGADTHERVRKPIQGKWAKVVEPGAFGSFIGRLDLTIKDGKVTGEHYELLEVNPKKYRADPAVQRLVEQIEAPYKADINRVLGYSTEPLYRNFVVENTIDTLITDALMWKLKPDIALSNGFRFCPPRTAGPDGRVAITEGYLYDMLPVDAAIRTAKATGRQVLDWLERELQNVFANDASKRLGGWVVRFKGMEVDFKAYAPAGQRVQAVRIGGQPLDPARTYTLSACEREGDPADMLCRLKGVLDGQNTTESMHSVMKQYLTAFSPVSPKMPRAAHILDGPQTLLTQVYGVDYQFT</sequence>
<name>A0A939GCJ6_9BACT</name>
<dbReference type="InterPro" id="IPR029052">
    <property type="entry name" value="Metallo-depent_PP-like"/>
</dbReference>